<feature type="compositionally biased region" description="Acidic residues" evidence="1">
    <location>
        <begin position="38"/>
        <end position="81"/>
    </location>
</feature>
<feature type="region of interest" description="Disordered" evidence="1">
    <location>
        <begin position="21"/>
        <end position="86"/>
    </location>
</feature>
<feature type="signal peptide" evidence="2">
    <location>
        <begin position="1"/>
        <end position="23"/>
    </location>
</feature>
<accession>A0ABS9H3W8</accession>
<keyword evidence="2" id="KW-0732">Signal</keyword>
<sequence length="260" mass="29003">MKKLSLLFAVTFFLILTACSSNSATEQAEEDLPKTEESTEDENQENLLEDEQNDTDTGEESVDTTDESSDTEEDTTSDENAQEDKKASAITIELAPSQESFNINGISMGDTSDQVIEVLGSPKEKPHGDERYDYTFQDATYGEKLMVVFDDVGVNFIQADTSTKQGKLLTDEFIESFPGDIYKATEDQLQLFDANSLFAYVINEDSIMVVENYNSDNGMARAYMITHIGGWAYARGWSMETFKDDTQFIKVDATTAISEQ</sequence>
<evidence type="ECO:0000313" key="4">
    <source>
        <dbReference type="Proteomes" id="UP001649381"/>
    </source>
</evidence>
<protein>
    <recommendedName>
        <fullName evidence="5">Lipoprotein</fullName>
    </recommendedName>
</protein>
<evidence type="ECO:0008006" key="5">
    <source>
        <dbReference type="Google" id="ProtNLM"/>
    </source>
</evidence>
<evidence type="ECO:0000313" key="3">
    <source>
        <dbReference type="EMBL" id="MCF6139648.1"/>
    </source>
</evidence>
<dbReference type="PROSITE" id="PS51257">
    <property type="entry name" value="PROKAR_LIPOPROTEIN"/>
    <property type="match status" value="1"/>
</dbReference>
<keyword evidence="4" id="KW-1185">Reference proteome</keyword>
<evidence type="ECO:0000256" key="2">
    <source>
        <dbReference type="SAM" id="SignalP"/>
    </source>
</evidence>
<dbReference type="EMBL" id="JAKIJS010000007">
    <property type="protein sequence ID" value="MCF6139648.1"/>
    <property type="molecule type" value="Genomic_DNA"/>
</dbReference>
<reference evidence="3 4" key="1">
    <citation type="submission" date="2022-01" db="EMBL/GenBank/DDBJ databases">
        <title>Alkalihalobacillus sp. EGI L200015, a novel bacterium isolated from a salt lake sediment.</title>
        <authorList>
            <person name="Gao L."/>
            <person name="Fang B.-Z."/>
            <person name="Li W.-J."/>
        </authorList>
    </citation>
    <scope>NUCLEOTIDE SEQUENCE [LARGE SCALE GENOMIC DNA]</scope>
    <source>
        <strain evidence="3 4">KCTC 12718</strain>
    </source>
</reference>
<dbReference type="Proteomes" id="UP001649381">
    <property type="component" value="Unassembled WGS sequence"/>
</dbReference>
<proteinExistence type="predicted"/>
<name>A0ABS9H3W8_9BACL</name>
<comment type="caution">
    <text evidence="3">The sequence shown here is derived from an EMBL/GenBank/DDBJ whole genome shotgun (WGS) entry which is preliminary data.</text>
</comment>
<gene>
    <name evidence="3" type="ORF">L2716_18200</name>
</gene>
<feature type="chain" id="PRO_5045915557" description="Lipoprotein" evidence="2">
    <location>
        <begin position="24"/>
        <end position="260"/>
    </location>
</feature>
<dbReference type="RefSeq" id="WP_236339364.1">
    <property type="nucleotide sequence ID" value="NZ_JAKIJS010000007.1"/>
</dbReference>
<evidence type="ECO:0000256" key="1">
    <source>
        <dbReference type="SAM" id="MobiDB-lite"/>
    </source>
</evidence>
<organism evidence="3 4">
    <name type="scientific">Pseudalkalibacillus berkeleyi</name>
    <dbReference type="NCBI Taxonomy" id="1069813"/>
    <lineage>
        <taxon>Bacteria</taxon>
        <taxon>Bacillati</taxon>
        <taxon>Bacillota</taxon>
        <taxon>Bacilli</taxon>
        <taxon>Bacillales</taxon>
        <taxon>Fictibacillaceae</taxon>
        <taxon>Pseudalkalibacillus</taxon>
    </lineage>
</organism>